<dbReference type="GO" id="GO:0003824">
    <property type="term" value="F:catalytic activity"/>
    <property type="evidence" value="ECO:0007669"/>
    <property type="project" value="InterPro"/>
</dbReference>
<dbReference type="InterPro" id="IPR007197">
    <property type="entry name" value="rSAM"/>
</dbReference>
<dbReference type="GO" id="GO:0046872">
    <property type="term" value="F:metal ion binding"/>
    <property type="evidence" value="ECO:0007669"/>
    <property type="project" value="UniProtKB-KW"/>
</dbReference>
<dbReference type="InterPro" id="IPR058240">
    <property type="entry name" value="rSAM_sf"/>
</dbReference>
<dbReference type="CDD" id="cd01335">
    <property type="entry name" value="Radical_SAM"/>
    <property type="match status" value="1"/>
</dbReference>
<dbReference type="AlphaFoldDB" id="A0A381YJC9"/>
<dbReference type="PROSITE" id="PS51918">
    <property type="entry name" value="RADICAL_SAM"/>
    <property type="match status" value="1"/>
</dbReference>
<evidence type="ECO:0000256" key="6">
    <source>
        <dbReference type="ARBA" id="ARBA00023004"/>
    </source>
</evidence>
<accession>A0A381YJC9</accession>
<evidence type="ECO:0000256" key="4">
    <source>
        <dbReference type="ARBA" id="ARBA00022691"/>
    </source>
</evidence>
<name>A0A381YJC9_9ZZZZ</name>
<dbReference type="Gene3D" id="3.20.20.70">
    <property type="entry name" value="Aldolase class I"/>
    <property type="match status" value="1"/>
</dbReference>
<dbReference type="InterPro" id="IPR051198">
    <property type="entry name" value="BchE-like"/>
</dbReference>
<feature type="region of interest" description="Disordered" evidence="8">
    <location>
        <begin position="15"/>
        <end position="35"/>
    </location>
</feature>
<dbReference type="PANTHER" id="PTHR43409:SF7">
    <property type="entry name" value="BLL1977 PROTEIN"/>
    <property type="match status" value="1"/>
</dbReference>
<feature type="compositionally biased region" description="Low complexity" evidence="8">
    <location>
        <begin position="17"/>
        <end position="27"/>
    </location>
</feature>
<keyword evidence="5" id="KW-0479">Metal-binding</keyword>
<dbReference type="SFLD" id="SFLDG01082">
    <property type="entry name" value="B12-binding_domain_containing"/>
    <property type="match status" value="1"/>
</dbReference>
<feature type="domain" description="Radical SAM core" evidence="9">
    <location>
        <begin position="204"/>
        <end position="434"/>
    </location>
</feature>
<evidence type="ECO:0000256" key="5">
    <source>
        <dbReference type="ARBA" id="ARBA00022723"/>
    </source>
</evidence>
<evidence type="ECO:0000259" key="9">
    <source>
        <dbReference type="PROSITE" id="PS51918"/>
    </source>
</evidence>
<sequence length="618" mass="71099">MSYSDKISTGEELIQIKQNTSSSQKSSPSHKHTKFRHKEPLRCAFINCPDPVYAVTQDYGMKFMPVWIYTLAAHIPTDGRFQFKMVDLQIESFRKVSDSDVFLFSGKNQDLDNILRVHSLVKKKFPRAISLIGGPITWSADQADSLSKLEEFDHVCIGDGEEMIVEILESLRTGEHLPHIVRAKKRFELSKAIPMHKDLLDSTVQRYYGGIVEVSRGCPFLCEFCDIRTIADNNRSHLISPDLIVEEIDYLAKKGIHQVTLACDNFIGDQQWAMEVSDKIIDWQKRTGLHMTFYTWLTIDVYKHTHLLEKMRKAGFDLLFIGIESFDTNSLLETAKVQNTAFELIDAIKTIQSYGFIVVAGMIFGFDADSEDFGKIAMKGMGDSGIISGDPNWLTALPGTPLHRRMKLAGRLRESFATHGGIKYSTNIRYILPKDVLIKGFRDFMQNYLDGEYQYKRLRTYYQTVDQGNYIPIKGSGFGSLLNFLRLSLSDRRALSQISLRMRRFVSNPKNISYFFKGFKLAFSHRHLEGWFGYFQFWMFAWTNAMFKYQNLGDESFDLESVSDDFDLEKILPKGYAETADEAIPKEKTLAQLQLTTEQLKKVIERKKKTADIFFVRR</sequence>
<dbReference type="GO" id="GO:0051539">
    <property type="term" value="F:4 iron, 4 sulfur cluster binding"/>
    <property type="evidence" value="ECO:0007669"/>
    <property type="project" value="UniProtKB-KW"/>
</dbReference>
<dbReference type="InterPro" id="IPR034466">
    <property type="entry name" value="Methyltransferase_Class_B"/>
</dbReference>
<dbReference type="InterPro" id="IPR013785">
    <property type="entry name" value="Aldolase_TIM"/>
</dbReference>
<dbReference type="InterPro" id="IPR025274">
    <property type="entry name" value="DUF4070"/>
</dbReference>
<dbReference type="Pfam" id="PF13282">
    <property type="entry name" value="DUF4070"/>
    <property type="match status" value="1"/>
</dbReference>
<evidence type="ECO:0000256" key="3">
    <source>
        <dbReference type="ARBA" id="ARBA00022679"/>
    </source>
</evidence>
<keyword evidence="6" id="KW-0408">Iron</keyword>
<keyword evidence="7" id="KW-0411">Iron-sulfur</keyword>
<keyword evidence="3" id="KW-0808">Transferase</keyword>
<evidence type="ECO:0000256" key="8">
    <source>
        <dbReference type="SAM" id="MobiDB-lite"/>
    </source>
</evidence>
<keyword evidence="4" id="KW-0949">S-adenosyl-L-methionine</keyword>
<evidence type="ECO:0000256" key="1">
    <source>
        <dbReference type="ARBA" id="ARBA00001966"/>
    </source>
</evidence>
<dbReference type="SFLD" id="SFLDS00029">
    <property type="entry name" value="Radical_SAM"/>
    <property type="match status" value="1"/>
</dbReference>
<dbReference type="Pfam" id="PF04055">
    <property type="entry name" value="Radical_SAM"/>
    <property type="match status" value="1"/>
</dbReference>
<evidence type="ECO:0000313" key="10">
    <source>
        <dbReference type="EMBL" id="SVA77075.1"/>
    </source>
</evidence>
<dbReference type="Gene3D" id="3.40.50.280">
    <property type="entry name" value="Cobalamin-binding domain"/>
    <property type="match status" value="1"/>
</dbReference>
<reference evidence="10" key="1">
    <citation type="submission" date="2018-05" db="EMBL/GenBank/DDBJ databases">
        <authorList>
            <person name="Lanie J.A."/>
            <person name="Ng W.-L."/>
            <person name="Kazmierczak K.M."/>
            <person name="Andrzejewski T.M."/>
            <person name="Davidsen T.M."/>
            <person name="Wayne K.J."/>
            <person name="Tettelin H."/>
            <person name="Glass J.I."/>
            <person name="Rusch D."/>
            <person name="Podicherti R."/>
            <person name="Tsui H.-C.T."/>
            <person name="Winkler M.E."/>
        </authorList>
    </citation>
    <scope>NUCLEOTIDE SEQUENCE</scope>
</reference>
<dbReference type="PANTHER" id="PTHR43409">
    <property type="entry name" value="ANAEROBIC MAGNESIUM-PROTOPORPHYRIN IX MONOMETHYL ESTER CYCLASE-RELATED"/>
    <property type="match status" value="1"/>
</dbReference>
<evidence type="ECO:0000256" key="7">
    <source>
        <dbReference type="ARBA" id="ARBA00023014"/>
    </source>
</evidence>
<keyword evidence="2" id="KW-0489">Methyltransferase</keyword>
<gene>
    <name evidence="10" type="ORF">METZ01_LOCUS129929</name>
</gene>
<dbReference type="InterPro" id="IPR006638">
    <property type="entry name" value="Elp3/MiaA/NifB-like_rSAM"/>
</dbReference>
<dbReference type="SUPFAM" id="SSF102114">
    <property type="entry name" value="Radical SAM enzymes"/>
    <property type="match status" value="1"/>
</dbReference>
<organism evidence="10">
    <name type="scientific">marine metagenome</name>
    <dbReference type="NCBI Taxonomy" id="408172"/>
    <lineage>
        <taxon>unclassified sequences</taxon>
        <taxon>metagenomes</taxon>
        <taxon>ecological metagenomes</taxon>
    </lineage>
</organism>
<evidence type="ECO:0000256" key="2">
    <source>
        <dbReference type="ARBA" id="ARBA00022603"/>
    </source>
</evidence>
<dbReference type="SFLD" id="SFLDG01123">
    <property type="entry name" value="methyltransferase_(Class_B)"/>
    <property type="match status" value="1"/>
</dbReference>
<proteinExistence type="predicted"/>
<comment type="cofactor">
    <cofactor evidence="1">
        <name>[4Fe-4S] cluster</name>
        <dbReference type="ChEBI" id="CHEBI:49883"/>
    </cofactor>
</comment>
<protein>
    <recommendedName>
        <fullName evidence="9">Radical SAM core domain-containing protein</fullName>
    </recommendedName>
</protein>
<dbReference type="SMART" id="SM00729">
    <property type="entry name" value="Elp3"/>
    <property type="match status" value="1"/>
</dbReference>
<dbReference type="EMBL" id="UINC01018362">
    <property type="protein sequence ID" value="SVA77075.1"/>
    <property type="molecule type" value="Genomic_DNA"/>
</dbReference>